<sequence>MTIELIDEIILTLLIAFLIDGFIGEPPNKIHPVVQIGKIIDTVTKFTKNISHKKGENFEKFMGSILAIGLPSMVGLIVYLISVQSFHILGTVIFIILSSIILKASFSIRAMDIHINDVITELDNHNLDMARKKLAKIVSRETSTLSESKILSACIECVAESFVDGVLSPLFYYGFLNTAGAMAYRTSNTLDSMIAYKEEYYMHYGWMAAKLDTIMNFVPARISPAFLIPAIIICRKDWKNAVMILKRDRNKVESFNAGIPMAIMAGGLNIQLEKTNHYKLGDMNEELSIQRCKISLKITKIAAAICVIGFVIPITVILNYLGWWNVFFGF</sequence>
<dbReference type="RefSeq" id="WP_134483235.1">
    <property type="nucleotide sequence ID" value="NZ_LR216287.1"/>
</dbReference>
<evidence type="ECO:0000256" key="7">
    <source>
        <dbReference type="ARBA" id="ARBA00022573"/>
    </source>
</evidence>
<keyword evidence="9 11" id="KW-1133">Transmembrane helix</keyword>
<dbReference type="GO" id="GO:0005886">
    <property type="term" value="C:plasma membrane"/>
    <property type="evidence" value="ECO:0007669"/>
    <property type="project" value="UniProtKB-SubCell"/>
</dbReference>
<dbReference type="EMBL" id="LR216287">
    <property type="protein sequence ID" value="VFJ13336.1"/>
    <property type="molecule type" value="Genomic_DNA"/>
</dbReference>
<protein>
    <recommendedName>
        <fullName evidence="5 11">Probable cobalamin biosynthesis protein CobD</fullName>
    </recommendedName>
</protein>
<evidence type="ECO:0000313" key="13">
    <source>
        <dbReference type="Proteomes" id="UP000294299"/>
    </source>
</evidence>
<keyword evidence="6 11" id="KW-1003">Cell membrane</keyword>
<name>A0A484I8A9_9ARCH</name>
<evidence type="ECO:0000256" key="11">
    <source>
        <dbReference type="HAMAP-Rule" id="MF_00024"/>
    </source>
</evidence>
<reference evidence="12 13" key="1">
    <citation type="submission" date="2019-02" db="EMBL/GenBank/DDBJ databases">
        <authorList>
            <person name="Lehtovirta-Morley E L."/>
        </authorList>
    </citation>
    <scope>NUCLEOTIDE SEQUENCE [LARGE SCALE GENOMIC DNA]</scope>
    <source>
        <strain evidence="12">NFRAN1</strain>
    </source>
</reference>
<keyword evidence="10 11" id="KW-0472">Membrane</keyword>
<evidence type="ECO:0000256" key="2">
    <source>
        <dbReference type="ARBA" id="ARBA00004651"/>
    </source>
</evidence>
<comment type="pathway">
    <text evidence="3 11">Cofactor biosynthesis; adenosylcobalamin biosynthesis.</text>
</comment>
<gene>
    <name evidence="11 12" type="primary">cobD</name>
    <name evidence="12" type="ORF">NFRAN_1014</name>
</gene>
<evidence type="ECO:0000256" key="9">
    <source>
        <dbReference type="ARBA" id="ARBA00022989"/>
    </source>
</evidence>
<comment type="similarity">
    <text evidence="4 11">Belongs to the CobD/CbiB family.</text>
</comment>
<keyword evidence="13" id="KW-1185">Reference proteome</keyword>
<accession>A0A484I8A9</accession>
<dbReference type="GeneID" id="39420460"/>
<keyword evidence="8 11" id="KW-0812">Transmembrane</keyword>
<evidence type="ECO:0000256" key="10">
    <source>
        <dbReference type="ARBA" id="ARBA00023136"/>
    </source>
</evidence>
<dbReference type="NCBIfam" id="TIGR00380">
    <property type="entry name" value="cobal_cbiB"/>
    <property type="match status" value="1"/>
</dbReference>
<evidence type="ECO:0000256" key="5">
    <source>
        <dbReference type="ARBA" id="ARBA00016185"/>
    </source>
</evidence>
<dbReference type="Pfam" id="PF03186">
    <property type="entry name" value="CobD_Cbib"/>
    <property type="match status" value="1"/>
</dbReference>
<feature type="transmembrane region" description="Helical" evidence="11">
    <location>
        <begin position="87"/>
        <end position="106"/>
    </location>
</feature>
<feature type="transmembrane region" description="Helical" evidence="11">
    <location>
        <begin position="301"/>
        <end position="323"/>
    </location>
</feature>
<comment type="subcellular location">
    <subcellularLocation>
        <location evidence="2 11">Cell membrane</location>
        <topology evidence="2 11">Multi-pass membrane protein</topology>
    </subcellularLocation>
</comment>
<dbReference type="KEGG" id="nfn:NFRAN_1014"/>
<proteinExistence type="inferred from homology"/>
<evidence type="ECO:0000256" key="6">
    <source>
        <dbReference type="ARBA" id="ARBA00022475"/>
    </source>
</evidence>
<dbReference type="GO" id="GO:0009236">
    <property type="term" value="P:cobalamin biosynthetic process"/>
    <property type="evidence" value="ECO:0007669"/>
    <property type="project" value="UniProtKB-UniRule"/>
</dbReference>
<feature type="transmembrane region" description="Helical" evidence="11">
    <location>
        <begin position="61"/>
        <end position="81"/>
    </location>
</feature>
<evidence type="ECO:0000313" key="12">
    <source>
        <dbReference type="EMBL" id="VFJ13336.1"/>
    </source>
</evidence>
<evidence type="ECO:0000256" key="3">
    <source>
        <dbReference type="ARBA" id="ARBA00004953"/>
    </source>
</evidence>
<evidence type="ECO:0000256" key="1">
    <source>
        <dbReference type="ARBA" id="ARBA00003384"/>
    </source>
</evidence>
<dbReference type="AlphaFoldDB" id="A0A484I8A9"/>
<dbReference type="InterPro" id="IPR004485">
    <property type="entry name" value="Cobalamin_biosynth_CobD/CbiB"/>
</dbReference>
<evidence type="ECO:0000256" key="4">
    <source>
        <dbReference type="ARBA" id="ARBA00006263"/>
    </source>
</evidence>
<dbReference type="HAMAP" id="MF_00024">
    <property type="entry name" value="CobD_CbiB"/>
    <property type="match status" value="1"/>
</dbReference>
<evidence type="ECO:0000256" key="8">
    <source>
        <dbReference type="ARBA" id="ARBA00022692"/>
    </source>
</evidence>
<dbReference type="GO" id="GO:0015420">
    <property type="term" value="F:ABC-type vitamin B12 transporter activity"/>
    <property type="evidence" value="ECO:0007669"/>
    <property type="project" value="UniProtKB-UniRule"/>
</dbReference>
<dbReference type="GO" id="GO:0048472">
    <property type="term" value="F:threonine-phosphate decarboxylase activity"/>
    <property type="evidence" value="ECO:0007669"/>
    <property type="project" value="InterPro"/>
</dbReference>
<dbReference type="NCBIfam" id="NF002281">
    <property type="entry name" value="PRK01209.2-5"/>
    <property type="match status" value="1"/>
</dbReference>
<dbReference type="OrthoDB" id="46105at2157"/>
<keyword evidence="7 11" id="KW-0169">Cobalamin biosynthesis</keyword>
<dbReference type="UniPathway" id="UPA00148"/>
<comment type="caution">
    <text evidence="11">Lacks conserved residue(s) required for the propagation of feature annotation.</text>
</comment>
<organism evidence="12 13">
    <name type="scientific">Candidatus Nitrosocosmicus franklandianus</name>
    <dbReference type="NCBI Taxonomy" id="1798806"/>
    <lineage>
        <taxon>Archaea</taxon>
        <taxon>Nitrososphaerota</taxon>
        <taxon>Nitrososphaeria</taxon>
        <taxon>Nitrososphaerales</taxon>
        <taxon>Nitrososphaeraceae</taxon>
        <taxon>Candidatus Nitrosocosmicus</taxon>
    </lineage>
</organism>
<dbReference type="PANTHER" id="PTHR34308">
    <property type="entry name" value="COBALAMIN BIOSYNTHESIS PROTEIN CBIB"/>
    <property type="match status" value="1"/>
</dbReference>
<comment type="function">
    <text evidence="1 11">Converts cobyric acid to cobinamide by the addition of aminopropanol on the F carboxylic group.</text>
</comment>
<dbReference type="Proteomes" id="UP000294299">
    <property type="component" value="Chromosome NFRAN"/>
</dbReference>
<dbReference type="PANTHER" id="PTHR34308:SF1">
    <property type="entry name" value="COBALAMIN BIOSYNTHESIS PROTEIN CBIB"/>
    <property type="match status" value="1"/>
</dbReference>